<sequence length="149" mass="17398">MKNNSSLFYVCSLLEYIGRLCKIERSNLVHQLGKNNIKRLYKDAEALHCEPIEKIADEVVSIYSITSGDFDNVLRCRYEVPDYWTIGAVYERLIEDIYAENESIDFIVDTLVSVYSSWIDGAISNYNTDFFYQSREYIFESWKEGAPLQ</sequence>
<comment type="caution">
    <text evidence="1">The sequence shown here is derived from an EMBL/GenBank/DDBJ whole genome shotgun (WGS) entry which is preliminary data.</text>
</comment>
<dbReference type="AlphaFoldDB" id="A0AA87NUF9"/>
<dbReference type="RefSeq" id="WP_016522415.1">
    <property type="nucleotide sequence ID" value="NZ_KE332517.1"/>
</dbReference>
<gene>
    <name evidence="1" type="ORF">HMPREF9195_00422</name>
</gene>
<proteinExistence type="predicted"/>
<accession>A0AA87NUF9</accession>
<organism evidence="1 2">
    <name type="scientific">Treponema medium ATCC 700293</name>
    <dbReference type="NCBI Taxonomy" id="1125700"/>
    <lineage>
        <taxon>Bacteria</taxon>
        <taxon>Pseudomonadati</taxon>
        <taxon>Spirochaetota</taxon>
        <taxon>Spirochaetia</taxon>
        <taxon>Spirochaetales</taxon>
        <taxon>Treponemataceae</taxon>
        <taxon>Treponema</taxon>
    </lineage>
</organism>
<protein>
    <submittedName>
        <fullName evidence="1">Uncharacterized protein</fullName>
    </submittedName>
</protein>
<evidence type="ECO:0000313" key="2">
    <source>
        <dbReference type="Proteomes" id="UP000014634"/>
    </source>
</evidence>
<reference evidence="1 2" key="1">
    <citation type="submission" date="2013-04" db="EMBL/GenBank/DDBJ databases">
        <title>The Genome Sequence of Treponema medium ATCC 700293.</title>
        <authorList>
            <consortium name="The Broad Institute Genomics Platform"/>
            <person name="Earl A."/>
            <person name="Ward D."/>
            <person name="Feldgarden M."/>
            <person name="Gevers D."/>
            <person name="Leonetti C."/>
            <person name="Blanton J.M."/>
            <person name="Dewhirst F.E."/>
            <person name="Izard J."/>
            <person name="Walker B."/>
            <person name="Young S."/>
            <person name="Zeng Q."/>
            <person name="Gargeya S."/>
            <person name="Fitzgerald M."/>
            <person name="Haas B."/>
            <person name="Abouelleil A."/>
            <person name="Allen A.W."/>
            <person name="Alvarado L."/>
            <person name="Arachchi H.M."/>
            <person name="Berlin A.M."/>
            <person name="Chapman S.B."/>
            <person name="Gainer-Dewar J."/>
            <person name="Goldberg J."/>
            <person name="Griggs A."/>
            <person name="Gujja S."/>
            <person name="Hansen M."/>
            <person name="Howarth C."/>
            <person name="Imamovic A."/>
            <person name="Ireland A."/>
            <person name="Larimer J."/>
            <person name="McCowan C."/>
            <person name="Murphy C."/>
            <person name="Pearson M."/>
            <person name="Poon T.W."/>
            <person name="Priest M."/>
            <person name="Roberts A."/>
            <person name="Saif S."/>
            <person name="Shea T."/>
            <person name="Sisk P."/>
            <person name="Sykes S."/>
            <person name="Wortman J."/>
            <person name="Nusbaum C."/>
            <person name="Birren B."/>
        </authorList>
    </citation>
    <scope>NUCLEOTIDE SEQUENCE [LARGE SCALE GENOMIC DNA]</scope>
    <source>
        <strain evidence="1 2">ATCC 700293</strain>
    </source>
</reference>
<name>A0AA87NUF9_TREMD</name>
<dbReference type="EMBL" id="ATFE01000003">
    <property type="protein sequence ID" value="EPF29718.1"/>
    <property type="molecule type" value="Genomic_DNA"/>
</dbReference>
<evidence type="ECO:0000313" key="1">
    <source>
        <dbReference type="EMBL" id="EPF29718.1"/>
    </source>
</evidence>
<dbReference type="Proteomes" id="UP000014634">
    <property type="component" value="Unassembled WGS sequence"/>
</dbReference>